<dbReference type="Pfam" id="PF01170">
    <property type="entry name" value="UPF0020"/>
    <property type="match status" value="1"/>
</dbReference>
<reference evidence="6 7" key="1">
    <citation type="submission" date="2024-01" db="EMBL/GenBank/DDBJ databases">
        <title>Hyphobacterium bacterium isolated from marine sediment.</title>
        <authorList>
            <person name="Zhao S."/>
        </authorList>
    </citation>
    <scope>NUCLEOTIDE SEQUENCE [LARGE SCALE GENOMIC DNA]</scope>
    <source>
        <strain evidence="6 7">Y60-23</strain>
    </source>
</reference>
<dbReference type="SUPFAM" id="SSF53335">
    <property type="entry name" value="S-adenosyl-L-methionine-dependent methyltransferases"/>
    <property type="match status" value="1"/>
</dbReference>
<dbReference type="InterPro" id="IPR004114">
    <property type="entry name" value="THUMP_dom"/>
</dbReference>
<keyword evidence="7" id="KW-1185">Reference proteome</keyword>
<dbReference type="InterPro" id="IPR029063">
    <property type="entry name" value="SAM-dependent_MTases_sf"/>
</dbReference>
<dbReference type="PROSITE" id="PS01261">
    <property type="entry name" value="UPF0020"/>
    <property type="match status" value="1"/>
</dbReference>
<dbReference type="PRINTS" id="PR00507">
    <property type="entry name" value="N12N6MTFRASE"/>
</dbReference>
<dbReference type="Gene3D" id="3.40.50.150">
    <property type="entry name" value="Vaccinia Virus protein VP39"/>
    <property type="match status" value="1"/>
</dbReference>
<dbReference type="Pfam" id="PF22020">
    <property type="entry name" value="RlmL_1st"/>
    <property type="match status" value="1"/>
</dbReference>
<proteinExistence type="predicted"/>
<comment type="caution">
    <text evidence="6">The sequence shown here is derived from an EMBL/GenBank/DDBJ whole genome shotgun (WGS) entry which is preliminary data.</text>
</comment>
<feature type="domain" description="Ribosomal RNA large subunit methyltransferase K/L-like methyltransferase" evidence="3">
    <location>
        <begin position="160"/>
        <end position="345"/>
    </location>
</feature>
<dbReference type="Proteomes" id="UP001310692">
    <property type="component" value="Unassembled WGS sequence"/>
</dbReference>
<dbReference type="PANTHER" id="PTHR47313">
    <property type="entry name" value="RIBOSOMAL RNA LARGE SUBUNIT METHYLTRANSFERASE K/L"/>
    <property type="match status" value="1"/>
</dbReference>
<evidence type="ECO:0000313" key="6">
    <source>
        <dbReference type="EMBL" id="MEE2565068.1"/>
    </source>
</evidence>
<evidence type="ECO:0000259" key="5">
    <source>
        <dbReference type="Pfam" id="PF22020"/>
    </source>
</evidence>
<dbReference type="Gene3D" id="3.30.2130.30">
    <property type="match status" value="1"/>
</dbReference>
<feature type="domain" description="THUMP" evidence="4">
    <location>
        <begin position="75"/>
        <end position="151"/>
    </location>
</feature>
<keyword evidence="2" id="KW-0808">Transferase</keyword>
<gene>
    <name evidence="6" type="ORF">V0U35_00110</name>
</gene>
<dbReference type="InterPro" id="IPR002052">
    <property type="entry name" value="DNA_methylase_N6_adenine_CS"/>
</dbReference>
<dbReference type="EMBL" id="JAZDRO010000001">
    <property type="protein sequence ID" value="MEE2565068.1"/>
    <property type="molecule type" value="Genomic_DNA"/>
</dbReference>
<dbReference type="PROSITE" id="PS00092">
    <property type="entry name" value="N6_MTASE"/>
    <property type="match status" value="1"/>
</dbReference>
<dbReference type="InterPro" id="IPR053943">
    <property type="entry name" value="RlmKL-like_Mtase_CS"/>
</dbReference>
<organism evidence="6 7">
    <name type="scientific">Hyphobacterium marinum</name>
    <dbReference type="NCBI Taxonomy" id="3116574"/>
    <lineage>
        <taxon>Bacteria</taxon>
        <taxon>Pseudomonadati</taxon>
        <taxon>Pseudomonadota</taxon>
        <taxon>Alphaproteobacteria</taxon>
        <taxon>Maricaulales</taxon>
        <taxon>Maricaulaceae</taxon>
        <taxon>Hyphobacterium</taxon>
    </lineage>
</organism>
<evidence type="ECO:0000256" key="2">
    <source>
        <dbReference type="ARBA" id="ARBA00022679"/>
    </source>
</evidence>
<sequence>MTNTDLFDIFLATAPGLEDALCAEAAALGFVSPSVTPGGVTIQGGWPDIWRANLEIRGANRVLARIADFRVVHLAQLDKLSRRVDWQAVLRKDVPVSVEVTCRGSKIYHARAAAQRIERAISEELGVEVKGDAPVTVRARIENNLCTISIDTSGELLHKRGFKEAVAKAPMRETMASLFLQECGYGGVEPVLDPMCGSGTFVIEAAEIAAGLKPGRARAFAFEHLATFEPAAWDEMRKAEPVTDPGFLFLGSDRNPAAVSMSRANARRAGVEAFTRFEAGPVSALQRPEGPPGLVIVNPPYGGRVGEIAGLKALYGAFGQAMLTRFSGWRVGVVTTDAALAKATRLPFGAPGRPVEHGGLKIRLWQTGPLP</sequence>
<feature type="domain" description="RlmL ferredoxin-like" evidence="5">
    <location>
        <begin position="9"/>
        <end position="63"/>
    </location>
</feature>
<keyword evidence="1 6" id="KW-0489">Methyltransferase</keyword>
<dbReference type="InterPro" id="IPR000241">
    <property type="entry name" value="RlmKL-like_Mtase"/>
</dbReference>
<dbReference type="PANTHER" id="PTHR47313:SF1">
    <property type="entry name" value="RIBOSOMAL RNA LARGE SUBUNIT METHYLTRANSFERASE K_L"/>
    <property type="match status" value="1"/>
</dbReference>
<evidence type="ECO:0000313" key="7">
    <source>
        <dbReference type="Proteomes" id="UP001310692"/>
    </source>
</evidence>
<dbReference type="InterPro" id="IPR054170">
    <property type="entry name" value="RlmL_1st"/>
</dbReference>
<protein>
    <submittedName>
        <fullName evidence="6">Class I SAM-dependent RNA methyltransferase</fullName>
    </submittedName>
</protein>
<dbReference type="Pfam" id="PF02926">
    <property type="entry name" value="THUMP"/>
    <property type="match status" value="1"/>
</dbReference>
<evidence type="ECO:0000259" key="3">
    <source>
        <dbReference type="Pfam" id="PF01170"/>
    </source>
</evidence>
<evidence type="ECO:0000259" key="4">
    <source>
        <dbReference type="Pfam" id="PF02926"/>
    </source>
</evidence>
<dbReference type="GO" id="GO:0032259">
    <property type="term" value="P:methylation"/>
    <property type="evidence" value="ECO:0007669"/>
    <property type="project" value="UniProtKB-KW"/>
</dbReference>
<dbReference type="RefSeq" id="WP_330194575.1">
    <property type="nucleotide sequence ID" value="NZ_JAZDRO010000001.1"/>
</dbReference>
<accession>A0ABU7LU34</accession>
<dbReference type="CDD" id="cd11715">
    <property type="entry name" value="THUMP_AdoMetMT"/>
    <property type="match status" value="1"/>
</dbReference>
<name>A0ABU7LU34_9PROT</name>
<evidence type="ECO:0000256" key="1">
    <source>
        <dbReference type="ARBA" id="ARBA00022603"/>
    </source>
</evidence>
<dbReference type="GO" id="GO:0008168">
    <property type="term" value="F:methyltransferase activity"/>
    <property type="evidence" value="ECO:0007669"/>
    <property type="project" value="UniProtKB-KW"/>
</dbReference>